<dbReference type="OrthoDB" id="1694841at2759"/>
<accession>A0A2Z6MKW1</accession>
<reference evidence="2" key="1">
    <citation type="journal article" date="2017" name="Front. Plant Sci.">
        <title>Climate Clever Clovers: New Paradigm to Reduce the Environmental Footprint of Ruminants by Breeding Low Methanogenic Forages Utilizing Haplotype Variation.</title>
        <authorList>
            <person name="Kaur P."/>
            <person name="Appels R."/>
            <person name="Bayer P.E."/>
            <person name="Keeble-Gagnere G."/>
            <person name="Wang J."/>
            <person name="Hirakawa H."/>
            <person name="Shirasawa K."/>
            <person name="Vercoe P."/>
            <person name="Stefanova K."/>
            <person name="Durmic Z."/>
            <person name="Nichols P."/>
            <person name="Revell C."/>
            <person name="Isobe S.N."/>
            <person name="Edwards D."/>
            <person name="Erskine W."/>
        </authorList>
    </citation>
    <scope>NUCLEOTIDE SEQUENCE [LARGE SCALE GENOMIC DNA]</scope>
    <source>
        <strain evidence="2">cv. Daliak</strain>
    </source>
</reference>
<sequence>MTPAQTLDMLCTQNYILIDVRSEKDKDKSGIPHLPSSAKNKMIAIPDLAKEMKLVRVKCLRTICFCT</sequence>
<dbReference type="InterPro" id="IPR044690">
    <property type="entry name" value="CAS_plant"/>
</dbReference>
<dbReference type="EMBL" id="DF973189">
    <property type="protein sequence ID" value="GAU18817.1"/>
    <property type="molecule type" value="Genomic_DNA"/>
</dbReference>
<dbReference type="GO" id="GO:0009704">
    <property type="term" value="P:de-etiolation"/>
    <property type="evidence" value="ECO:0007669"/>
    <property type="project" value="InterPro"/>
</dbReference>
<evidence type="ECO:0000313" key="2">
    <source>
        <dbReference type="Proteomes" id="UP000242715"/>
    </source>
</evidence>
<dbReference type="PANTHER" id="PTHR34209:SF1">
    <property type="entry name" value="CALCIUM SENSING RECEPTOR, CHLOROPLASTIC"/>
    <property type="match status" value="1"/>
</dbReference>
<gene>
    <name evidence="1" type="ORF">TSUD_81060</name>
</gene>
<name>A0A2Z6MKW1_TRISU</name>
<dbReference type="PANTHER" id="PTHR34209">
    <property type="entry name" value="RHODANESE/CELL CYCLE CONTROL PHOSPHATASE SUPERFAMILY PROTEIN"/>
    <property type="match status" value="1"/>
</dbReference>
<evidence type="ECO:0008006" key="3">
    <source>
        <dbReference type="Google" id="ProtNLM"/>
    </source>
</evidence>
<proteinExistence type="predicted"/>
<keyword evidence="2" id="KW-1185">Reference proteome</keyword>
<evidence type="ECO:0000313" key="1">
    <source>
        <dbReference type="EMBL" id="GAU18817.1"/>
    </source>
</evidence>
<dbReference type="GO" id="GO:0090333">
    <property type="term" value="P:regulation of stomatal closure"/>
    <property type="evidence" value="ECO:0007669"/>
    <property type="project" value="InterPro"/>
</dbReference>
<organism evidence="1 2">
    <name type="scientific">Trifolium subterraneum</name>
    <name type="common">Subterranean clover</name>
    <dbReference type="NCBI Taxonomy" id="3900"/>
    <lineage>
        <taxon>Eukaryota</taxon>
        <taxon>Viridiplantae</taxon>
        <taxon>Streptophyta</taxon>
        <taxon>Embryophyta</taxon>
        <taxon>Tracheophyta</taxon>
        <taxon>Spermatophyta</taxon>
        <taxon>Magnoliopsida</taxon>
        <taxon>eudicotyledons</taxon>
        <taxon>Gunneridae</taxon>
        <taxon>Pentapetalae</taxon>
        <taxon>rosids</taxon>
        <taxon>fabids</taxon>
        <taxon>Fabales</taxon>
        <taxon>Fabaceae</taxon>
        <taxon>Papilionoideae</taxon>
        <taxon>50 kb inversion clade</taxon>
        <taxon>NPAAA clade</taxon>
        <taxon>Hologalegina</taxon>
        <taxon>IRL clade</taxon>
        <taxon>Trifolieae</taxon>
        <taxon>Trifolium</taxon>
    </lineage>
</organism>
<dbReference type="AlphaFoldDB" id="A0A2Z6MKW1"/>
<dbReference type="GO" id="GO:0071277">
    <property type="term" value="P:cellular response to calcium ion"/>
    <property type="evidence" value="ECO:0007669"/>
    <property type="project" value="InterPro"/>
</dbReference>
<dbReference type="Proteomes" id="UP000242715">
    <property type="component" value="Unassembled WGS sequence"/>
</dbReference>
<protein>
    <recommendedName>
        <fullName evidence="3">Rhodanese domain-containing protein</fullName>
    </recommendedName>
</protein>